<dbReference type="EMBL" id="JAUTXU010000022">
    <property type="protein sequence ID" value="KAK3720406.1"/>
    <property type="molecule type" value="Genomic_DNA"/>
</dbReference>
<evidence type="ECO:0000313" key="2">
    <source>
        <dbReference type="Proteomes" id="UP001281147"/>
    </source>
</evidence>
<comment type="caution">
    <text evidence="1">The sequence shown here is derived from an EMBL/GenBank/DDBJ whole genome shotgun (WGS) entry which is preliminary data.</text>
</comment>
<organism evidence="1 2">
    <name type="scientific">Vermiconidia calcicola</name>
    <dbReference type="NCBI Taxonomy" id="1690605"/>
    <lineage>
        <taxon>Eukaryota</taxon>
        <taxon>Fungi</taxon>
        <taxon>Dikarya</taxon>
        <taxon>Ascomycota</taxon>
        <taxon>Pezizomycotina</taxon>
        <taxon>Dothideomycetes</taxon>
        <taxon>Dothideomycetidae</taxon>
        <taxon>Mycosphaerellales</taxon>
        <taxon>Extremaceae</taxon>
        <taxon>Vermiconidia</taxon>
    </lineage>
</organism>
<evidence type="ECO:0000313" key="1">
    <source>
        <dbReference type="EMBL" id="KAK3720406.1"/>
    </source>
</evidence>
<dbReference type="Proteomes" id="UP001281147">
    <property type="component" value="Unassembled WGS sequence"/>
</dbReference>
<protein>
    <submittedName>
        <fullName evidence="1">Uncharacterized protein</fullName>
    </submittedName>
</protein>
<keyword evidence="2" id="KW-1185">Reference proteome</keyword>
<name>A0ACC3NNQ4_9PEZI</name>
<sequence length="242" mass="27360">MATPRLEDDFFNQVEKVDSHAVKVRWYYCVIVNLGALNYPDVIPQVWEHCWMHVCEPLGHEERFRVAQKLREALIKACGIMGPAKTGTATRTLGKCIPSDLDDREVRRAKEDQTTASKRGYALHNKIYGRNPDFDTNATPAASPDYAFVVRDLLYGRVFSFDEILDDLETGYVIVATLIGIDCQYQLRNHMKGMLYNGATREELQELRDLCLDLATRLGVVFRSEAAPIPSVEDGISTTVTK</sequence>
<reference evidence="1" key="1">
    <citation type="submission" date="2023-07" db="EMBL/GenBank/DDBJ databases">
        <title>Black Yeasts Isolated from many extreme environments.</title>
        <authorList>
            <person name="Coleine C."/>
            <person name="Stajich J.E."/>
            <person name="Selbmann L."/>
        </authorList>
    </citation>
    <scope>NUCLEOTIDE SEQUENCE</scope>
    <source>
        <strain evidence="1">CCFEE 5714</strain>
    </source>
</reference>
<proteinExistence type="predicted"/>
<accession>A0ACC3NNQ4</accession>
<gene>
    <name evidence="1" type="ORF">LTR37_003818</name>
</gene>